<organism evidence="2 3">
    <name type="scientific">Kuraishia capsulata CBS 1993</name>
    <dbReference type="NCBI Taxonomy" id="1382522"/>
    <lineage>
        <taxon>Eukaryota</taxon>
        <taxon>Fungi</taxon>
        <taxon>Dikarya</taxon>
        <taxon>Ascomycota</taxon>
        <taxon>Saccharomycotina</taxon>
        <taxon>Pichiomycetes</taxon>
        <taxon>Pichiales</taxon>
        <taxon>Pichiaceae</taxon>
        <taxon>Kuraishia</taxon>
    </lineage>
</organism>
<dbReference type="AlphaFoldDB" id="W6MQD9"/>
<feature type="compositionally biased region" description="Low complexity" evidence="1">
    <location>
        <begin position="477"/>
        <end position="498"/>
    </location>
</feature>
<gene>
    <name evidence="2" type="ORF">KUCA_T00000065001</name>
</gene>
<dbReference type="EMBL" id="HG793125">
    <property type="protein sequence ID" value="CDK24105.1"/>
    <property type="molecule type" value="Genomic_DNA"/>
</dbReference>
<evidence type="ECO:0000313" key="2">
    <source>
        <dbReference type="EMBL" id="CDK24105.1"/>
    </source>
</evidence>
<feature type="region of interest" description="Disordered" evidence="1">
    <location>
        <begin position="230"/>
        <end position="254"/>
    </location>
</feature>
<reference evidence="2" key="2">
    <citation type="submission" date="2014-02" db="EMBL/GenBank/DDBJ databases">
        <title>Complete DNA sequence of /Kuraishia capsulata/ illustrates novel genomic features among budding yeasts (/Saccharomycotina/).</title>
        <authorList>
            <person name="Morales L."/>
            <person name="Noel B."/>
            <person name="Porcel B."/>
            <person name="Marcet-Houben M."/>
            <person name="Hullo M-F."/>
            <person name="Sacerdot C."/>
            <person name="Tekaia F."/>
            <person name="Leh-Louis V."/>
            <person name="Despons L."/>
            <person name="Khanna V."/>
            <person name="Aury J-M."/>
            <person name="Barbe V."/>
            <person name="Couloux A."/>
            <person name="Labadie K."/>
            <person name="Pelletier E."/>
            <person name="Souciet J-L."/>
            <person name="Boekhout T."/>
            <person name="Gabaldon T."/>
            <person name="Wincker P."/>
            <person name="Dujon B."/>
        </authorList>
    </citation>
    <scope>NUCLEOTIDE SEQUENCE</scope>
    <source>
        <strain evidence="2">CBS 1993</strain>
    </source>
</reference>
<evidence type="ECO:0000313" key="3">
    <source>
        <dbReference type="Proteomes" id="UP000019384"/>
    </source>
</evidence>
<feature type="compositionally biased region" description="Polar residues" evidence="1">
    <location>
        <begin position="18"/>
        <end position="28"/>
    </location>
</feature>
<name>W6MQD9_9ASCO</name>
<proteinExistence type="predicted"/>
<sequence length="677" mass="73249">MKVSRKPLLRSQEELDNASASSTSSLENFSGLSTSSLISTSSDQRRNIFSSKSDNSVSASSADPNSAPSTAATSSQPYAKKGWRIGRYKTGEAKDMGNLLQQTAQANSFQMQKRGGFLRRSTQHKRPKTKNGIPTEFLFVDMCPPKEDSQAVQPPVASVDSAGAIMTTSVPIAELEEKKQGRVSRLFRHRKGKDEPEEEIQVDQIESSSSSNLLKIFHKQEQAPLQQSPLIQSGGPSELPQMAPQLTGSGAGAKSKGLKRLYTNFKADQQSATLTPKQNTQLVQLQPQPLPQTSQQLKSKTATASLSPLPLLKPQISVVTDESGKSRVMVRQQSPSPEMAATPAYSPYHVHSSEAHGFTLPLGTPYSIATSDNDEAEDYDYNDLDSSERISIFTANDTDSGYFPNNGYPFSTTTSASIASKKTKTNPARLRSDSVASEFETQAFPSLIATSSSGADSPARRISRYNGSGSTRHHRSSSSLVLPPSQQPTQQSTQQSKKVGSKRNGKTRQHSNSLENQSLVGLGVVVNQHSSVSPELENFLKNDYGAGPTTINARRTISNLDQYSLGSSILFDTNNSLNNNSTVLNTPVSSYHIPSDSPQYRESGEYVPMEHAKSMESNHTMTMAISGTEEDTTFVNPIPAIMGAMNGQFAGQSPAGGDDYFDLSAYITYDANTSGTY</sequence>
<protein>
    <submittedName>
        <fullName evidence="2">Uncharacterized protein</fullName>
    </submittedName>
</protein>
<feature type="compositionally biased region" description="Basic residues" evidence="1">
    <location>
        <begin position="499"/>
        <end position="509"/>
    </location>
</feature>
<feature type="region of interest" description="Disordered" evidence="1">
    <location>
        <begin position="1"/>
        <end position="83"/>
    </location>
</feature>
<dbReference type="HOGENOM" id="CLU_405994_0_0_1"/>
<dbReference type="GeneID" id="34517511"/>
<feature type="region of interest" description="Disordered" evidence="1">
    <location>
        <begin position="449"/>
        <end position="516"/>
    </location>
</feature>
<accession>W6MQD9</accession>
<dbReference type="RefSeq" id="XP_022456123.1">
    <property type="nucleotide sequence ID" value="XM_022604567.1"/>
</dbReference>
<keyword evidence="3" id="KW-1185">Reference proteome</keyword>
<dbReference type="Proteomes" id="UP000019384">
    <property type="component" value="Unassembled WGS sequence"/>
</dbReference>
<feature type="compositionally biased region" description="Low complexity" evidence="1">
    <location>
        <begin position="50"/>
        <end position="75"/>
    </location>
</feature>
<reference evidence="2" key="1">
    <citation type="submission" date="2013-12" db="EMBL/GenBank/DDBJ databases">
        <authorList>
            <person name="Genoscope - CEA"/>
        </authorList>
    </citation>
    <scope>NUCLEOTIDE SEQUENCE</scope>
    <source>
        <strain evidence="2">CBS 1993</strain>
    </source>
</reference>
<feature type="compositionally biased region" description="Low complexity" evidence="1">
    <location>
        <begin position="30"/>
        <end position="42"/>
    </location>
</feature>
<evidence type="ECO:0000256" key="1">
    <source>
        <dbReference type="SAM" id="MobiDB-lite"/>
    </source>
</evidence>